<dbReference type="EMBL" id="JYDO01001073">
    <property type="protein sequence ID" value="KRZ64461.1"/>
    <property type="molecule type" value="Genomic_DNA"/>
</dbReference>
<evidence type="ECO:0000313" key="2">
    <source>
        <dbReference type="Proteomes" id="UP000054843"/>
    </source>
</evidence>
<protein>
    <submittedName>
        <fullName evidence="1">Uncharacterized protein</fullName>
    </submittedName>
</protein>
<accession>A0A0V1LY69</accession>
<proteinExistence type="predicted"/>
<comment type="caution">
    <text evidence="1">The sequence shown here is derived from an EMBL/GenBank/DDBJ whole genome shotgun (WGS) entry which is preliminary data.</text>
</comment>
<dbReference type="Proteomes" id="UP000054843">
    <property type="component" value="Unassembled WGS sequence"/>
</dbReference>
<reference evidence="1 2" key="1">
    <citation type="submission" date="2015-01" db="EMBL/GenBank/DDBJ databases">
        <title>Evolution of Trichinella species and genotypes.</title>
        <authorList>
            <person name="Korhonen P.K."/>
            <person name="Edoardo P."/>
            <person name="Giuseppe L.R."/>
            <person name="Gasser R.B."/>
        </authorList>
    </citation>
    <scope>NUCLEOTIDE SEQUENCE [LARGE SCALE GENOMIC DNA]</scope>
    <source>
        <strain evidence="1">ISS1980</strain>
    </source>
</reference>
<organism evidence="1 2">
    <name type="scientific">Trichinella papuae</name>
    <dbReference type="NCBI Taxonomy" id="268474"/>
    <lineage>
        <taxon>Eukaryota</taxon>
        <taxon>Metazoa</taxon>
        <taxon>Ecdysozoa</taxon>
        <taxon>Nematoda</taxon>
        <taxon>Enoplea</taxon>
        <taxon>Dorylaimia</taxon>
        <taxon>Trichinellida</taxon>
        <taxon>Trichinellidae</taxon>
        <taxon>Trichinella</taxon>
    </lineage>
</organism>
<keyword evidence="2" id="KW-1185">Reference proteome</keyword>
<gene>
    <name evidence="1" type="ORF">T10_1670</name>
</gene>
<evidence type="ECO:0000313" key="1">
    <source>
        <dbReference type="EMBL" id="KRZ64461.1"/>
    </source>
</evidence>
<dbReference type="AlphaFoldDB" id="A0A0V1LY69"/>
<name>A0A0V1LY69_9BILA</name>
<sequence>MPQQKIDSVKTRLSVTLVARADKRNYLDEKYNSANVFDDEKLKKQHANS</sequence>